<dbReference type="InterPro" id="IPR020845">
    <property type="entry name" value="AMP-binding_CS"/>
</dbReference>
<keyword evidence="2" id="KW-0597">Phosphoprotein</keyword>
<dbReference type="GO" id="GO:0044550">
    <property type="term" value="P:secondary metabolite biosynthetic process"/>
    <property type="evidence" value="ECO:0007669"/>
    <property type="project" value="TreeGrafter"/>
</dbReference>
<dbReference type="InterPro" id="IPR020806">
    <property type="entry name" value="PKS_PP-bd"/>
</dbReference>
<dbReference type="CDD" id="cd19545">
    <property type="entry name" value="FUM14_C_NRPS-like"/>
    <property type="match status" value="1"/>
</dbReference>
<dbReference type="GO" id="GO:0005737">
    <property type="term" value="C:cytoplasm"/>
    <property type="evidence" value="ECO:0007669"/>
    <property type="project" value="TreeGrafter"/>
</dbReference>
<dbReference type="EMBL" id="AMGV01000005">
    <property type="protein sequence ID" value="KEF57038.1"/>
    <property type="molecule type" value="Genomic_DNA"/>
</dbReference>
<dbReference type="Pfam" id="PF00668">
    <property type="entry name" value="Condensation"/>
    <property type="match status" value="2"/>
</dbReference>
<dbReference type="InterPro" id="IPR056896">
    <property type="entry name" value="SIDD_N"/>
</dbReference>
<dbReference type="CDD" id="cd05918">
    <property type="entry name" value="A_NRPS_SidN3_like"/>
    <property type="match status" value="1"/>
</dbReference>
<dbReference type="PROSITE" id="PS00455">
    <property type="entry name" value="AMP_BINDING"/>
    <property type="match status" value="1"/>
</dbReference>
<comment type="caution">
    <text evidence="6">The sequence shown here is derived from an EMBL/GenBank/DDBJ whole genome shotgun (WGS) entry which is preliminary data.</text>
</comment>
<gene>
    <name evidence="6" type="ORF">A1O9_07228</name>
</gene>
<dbReference type="InterPro" id="IPR009081">
    <property type="entry name" value="PP-bd_ACP"/>
</dbReference>
<evidence type="ECO:0000256" key="1">
    <source>
        <dbReference type="ARBA" id="ARBA00022450"/>
    </source>
</evidence>
<dbReference type="GeneID" id="25282142"/>
<dbReference type="NCBIfam" id="TIGR01733">
    <property type="entry name" value="AA-adenyl-dom"/>
    <property type="match status" value="1"/>
</dbReference>
<dbReference type="PROSITE" id="PS50075">
    <property type="entry name" value="CARRIER"/>
    <property type="match status" value="2"/>
</dbReference>
<dbReference type="SUPFAM" id="SSF47336">
    <property type="entry name" value="ACP-like"/>
    <property type="match status" value="2"/>
</dbReference>
<evidence type="ECO:0000256" key="4">
    <source>
        <dbReference type="ARBA" id="ARBA00029454"/>
    </source>
</evidence>
<dbReference type="STRING" id="1182545.A0A072PCK9"/>
<dbReference type="PROSITE" id="PS00012">
    <property type="entry name" value="PHOSPHOPANTETHEINE"/>
    <property type="match status" value="1"/>
</dbReference>
<dbReference type="InterPro" id="IPR042099">
    <property type="entry name" value="ANL_N_sf"/>
</dbReference>
<dbReference type="Gene3D" id="3.30.559.10">
    <property type="entry name" value="Chloramphenicol acetyltransferase-like domain"/>
    <property type="match status" value="2"/>
</dbReference>
<feature type="domain" description="Carrier" evidence="5">
    <location>
        <begin position="758"/>
        <end position="834"/>
    </location>
</feature>
<dbReference type="Gene3D" id="3.40.50.12780">
    <property type="entry name" value="N-terminal domain of ligase-like"/>
    <property type="match status" value="1"/>
</dbReference>
<dbReference type="VEuPathDB" id="FungiDB:A1O9_07228"/>
<dbReference type="Gene3D" id="3.30.300.30">
    <property type="match status" value="2"/>
</dbReference>
<dbReference type="SUPFAM" id="SSF56801">
    <property type="entry name" value="Acetyl-CoA synthetase-like"/>
    <property type="match status" value="2"/>
</dbReference>
<dbReference type="FunFam" id="1.10.1200.10:FF:000005">
    <property type="entry name" value="Nonribosomal peptide synthetase 1"/>
    <property type="match status" value="2"/>
</dbReference>
<dbReference type="InterPro" id="IPR000873">
    <property type="entry name" value="AMP-dep_synth/lig_dom"/>
</dbReference>
<dbReference type="GO" id="GO:0031177">
    <property type="term" value="F:phosphopantetheine binding"/>
    <property type="evidence" value="ECO:0007669"/>
    <property type="project" value="InterPro"/>
</dbReference>
<dbReference type="OrthoDB" id="416786at2759"/>
<keyword evidence="1" id="KW-0596">Phosphopantetheine</keyword>
<dbReference type="InterPro" id="IPR010071">
    <property type="entry name" value="AA_adenyl_dom"/>
</dbReference>
<dbReference type="GO" id="GO:0043041">
    <property type="term" value="P:amino acid activation for nonribosomal peptide biosynthetic process"/>
    <property type="evidence" value="ECO:0007669"/>
    <property type="project" value="TreeGrafter"/>
</dbReference>
<dbReference type="Gene3D" id="3.30.559.30">
    <property type="entry name" value="Nonribosomal peptide synthetase, condensation domain"/>
    <property type="match status" value="2"/>
</dbReference>
<dbReference type="Pfam" id="PF00501">
    <property type="entry name" value="AMP-binding"/>
    <property type="match status" value="1"/>
</dbReference>
<comment type="similarity">
    <text evidence="4">Belongs to the NRP synthetase family.</text>
</comment>
<dbReference type="SUPFAM" id="SSF52777">
    <property type="entry name" value="CoA-dependent acyltransferases"/>
    <property type="match status" value="4"/>
</dbReference>
<evidence type="ECO:0000256" key="2">
    <source>
        <dbReference type="ARBA" id="ARBA00022553"/>
    </source>
</evidence>
<proteinExistence type="inferred from homology"/>
<evidence type="ECO:0000313" key="6">
    <source>
        <dbReference type="EMBL" id="KEF57038.1"/>
    </source>
</evidence>
<dbReference type="InterPro" id="IPR045851">
    <property type="entry name" value="AMP-bd_C_sf"/>
</dbReference>
<name>A0A072PCK9_9EURO</name>
<dbReference type="Pfam" id="PF24895">
    <property type="entry name" value="SIDD_N"/>
    <property type="match status" value="1"/>
</dbReference>
<dbReference type="Pfam" id="PF00550">
    <property type="entry name" value="PP-binding"/>
    <property type="match status" value="2"/>
</dbReference>
<dbReference type="SMART" id="SM00823">
    <property type="entry name" value="PKS_PP"/>
    <property type="match status" value="2"/>
</dbReference>
<reference evidence="6 7" key="1">
    <citation type="submission" date="2013-03" db="EMBL/GenBank/DDBJ databases">
        <title>The Genome Sequence of Exophiala aquamarina CBS 119918.</title>
        <authorList>
            <consortium name="The Broad Institute Genomics Platform"/>
            <person name="Cuomo C."/>
            <person name="de Hoog S."/>
            <person name="Gorbushina A."/>
            <person name="Walker B."/>
            <person name="Young S.K."/>
            <person name="Zeng Q."/>
            <person name="Gargeya S."/>
            <person name="Fitzgerald M."/>
            <person name="Haas B."/>
            <person name="Abouelleil A."/>
            <person name="Allen A.W."/>
            <person name="Alvarado L."/>
            <person name="Arachchi H.M."/>
            <person name="Berlin A.M."/>
            <person name="Chapman S.B."/>
            <person name="Gainer-Dewar J."/>
            <person name="Goldberg J."/>
            <person name="Griggs A."/>
            <person name="Gujja S."/>
            <person name="Hansen M."/>
            <person name="Howarth C."/>
            <person name="Imamovic A."/>
            <person name="Ireland A."/>
            <person name="Larimer J."/>
            <person name="McCowan C."/>
            <person name="Murphy C."/>
            <person name="Pearson M."/>
            <person name="Poon T.W."/>
            <person name="Priest M."/>
            <person name="Roberts A."/>
            <person name="Saif S."/>
            <person name="Shea T."/>
            <person name="Sisk P."/>
            <person name="Sykes S."/>
            <person name="Wortman J."/>
            <person name="Nusbaum C."/>
            <person name="Birren B."/>
        </authorList>
    </citation>
    <scope>NUCLEOTIDE SEQUENCE [LARGE SCALE GENOMIC DNA]</scope>
    <source>
        <strain evidence="6 7">CBS 119918</strain>
    </source>
</reference>
<dbReference type="Gene3D" id="2.30.38.10">
    <property type="entry name" value="Luciferase, Domain 3"/>
    <property type="match status" value="1"/>
</dbReference>
<keyword evidence="7" id="KW-1185">Reference proteome</keyword>
<dbReference type="PANTHER" id="PTHR45527">
    <property type="entry name" value="NONRIBOSOMAL PEPTIDE SYNTHETASE"/>
    <property type="match status" value="1"/>
</dbReference>
<dbReference type="Gene3D" id="1.10.1200.10">
    <property type="entry name" value="ACP-like"/>
    <property type="match status" value="2"/>
</dbReference>
<keyword evidence="3" id="KW-0436">Ligase</keyword>
<sequence>MGSIGADAVYQNAQTTYGFEYQLVPGRDDENGFNSFQIPGLDINRDNNLSDLRAELVLLSWFCTLSRTRENNDVSFDWAYHRLAIGYEPDRNIKIFKPERFMRDVKETIGVMVANLSPRLGCDHPCFPKHKSTPVSLMLSTHSHTIDHLDEQIRALYHSEDMLQYTVMKYINSFVDTVRLCISRPGSTVEQLMLPTESDFDQIWGWNHTRPPSYDVCMHDIISEQARKTPKMTAISSWDGGLTYEQIEQYSTTLAYRLHDIGVKLSDYVLVCFEKSCWTIVGILAVMKIGATFVLMDPTLPLARLQNMAHQVDGKAMVASRKQEALATSILPYGIKVIVEADTFLAGVLDIGVLPALAMVPTSTIMYIIFTSGSTGTPKGVMISHKTYTSSAIPRAEAVGYTESSRVLDFASYAFDVSIDSMLLTLSRGGCLCIPSDEDRMNDINGVIRKMAVNYAGITPSVARILDPDVIASLSCLGLGGEAATARDVNHWGKSTRIVIGYGPCECTIGCTINSSAATGRDYISIGKGNGAAIWITCPNDHEVLMPVGAVGELIVDGPIVGQGYLNDSAKTAASFIEDPPWLTSGHKQYNGRRGRLYKTGDLGKYDPDGSGGIIFVGRKDSQVKLRGQRVELGEIEYQLKLHLPPEMNVIVEVITPLGFSGQPTLIGFIASQSKSRSDEIELQRVSPEEGLRKALLGIDTTLANVLPRYMIPTAFIYVNFIPVLISGKTDRKRLREFGGTIDIRQLDENTPTDPLHQPLSEVEEHLAQAWSHVLKIDYKAIRTDDNFFVLGGDSVVAMKLVSHCTSQSISLTVANVFLHPTLSTMASTVRTLSIRTQTEVPPFSMLSSASESACAEASQSCKLEASAIEDIYPCTATQEALFTFSIKASKPYIAQRVARIPDHISTDDWKGAWESVIAASAILRSRLVQLQQPGLFQVVVQEKIQWRHRSDLNQYLEDDQKEAIGLGQSLVRYAIIDEPTNKNRYMVWTVHHVLYDGWSESLTLKMVHEALNGGSTDPGAQMRDFVNYVKATDEGAIQTFWQQELEGAVGNQFPELPFRDYLPTPDSVLEHQFSLEATKDNASPFTTASLIRGAWALVASQYMGSDDVVFGETLTGRDIQLVGVESIQGPLIATIPIRTHVDRSVSGQSYLQTVQQDMMARIPYQHYGMQNIRKVSPDALYACEARTGLVIQPEPEYEASELGFDKGDVVREALHFNPYPLMIAIGIRKCTIRVCASFDSSLIEVPQMRRILIQLEATCHSLNQGMSKPIGEISCIPTTELDQIWHWNQTPPMALDQPLPRLRAPGDIKAGSRYPPAIVSWVCDPRNPSLLSPIGCIGELWLEGALLPDNGVEAPNWLVAGSSTYAGRTGKLHATGDLVRLEGSGQLTFIGRKETVAPIRGHAVDLARLGSCIIKHLPDSARAAAAVVPLTLENDGSDPNDKLVIFIEHQSSEHSSEADIRTNYRVSESECFDVTVWGSIDFGLASALKDVHKAVRDTLPPSMVPYTYLAISKLPLGVGKFIPTLQNRLNLSIPPIVLTQLREHLEEAWAISSKSAVLTQAQNTVRASWATILGMEEEKIDVDDNFFRLGGDSVLAMRLVSNLRAQGYILSVADIFQNMRLRDTAAVLKEETSPKAIQAYEAFSTISHVNVKSLLEVIRPQLENADWSVQDLLPVTSSQALDIRATIQQPRTSVQYTMLFFNEEIDRDCLLHACDELVKSHEILRTVFAEHDSKFYQVVLQHLDVFIQTYRTDRDLEEYVKDHCMADSKSNFQLGSSFLRFIYVEGRDGCKCLVMGLSHAQYDGSSLPRLLRDLERLYIGNPLTEIKPFSAYIAQTRDSVLESKALSYWRNLLDCSSMSVLSGGSGQAADRSIFLETSVEVSQRPSNITVATLLAASWALTLARLLKVLDVLFGTITTGHNIDAGDIEGVMGPCYQFTPVRVPFQPEWTAGDLFGFVQGQIAESAAYDFIGFEKIFKQCTKWPSQSGFYNSIVHHQDFEDFDSMPFAGTSCNVDVLNPHGDASHPLKIASFVREGRTHVGIVGSEREPAFIQATLDQLIATIEELITLPTQDPLLERSEIREWSDVP</sequence>
<dbReference type="CDD" id="cd19542">
    <property type="entry name" value="CT_NRPS-like"/>
    <property type="match status" value="1"/>
</dbReference>
<dbReference type="InterPro" id="IPR001242">
    <property type="entry name" value="Condensation_dom"/>
</dbReference>
<dbReference type="GO" id="GO:0016874">
    <property type="term" value="F:ligase activity"/>
    <property type="evidence" value="ECO:0007669"/>
    <property type="project" value="UniProtKB-KW"/>
</dbReference>
<evidence type="ECO:0000256" key="3">
    <source>
        <dbReference type="ARBA" id="ARBA00022598"/>
    </source>
</evidence>
<dbReference type="Proteomes" id="UP000027920">
    <property type="component" value="Unassembled WGS sequence"/>
</dbReference>
<dbReference type="RefSeq" id="XP_013259628.1">
    <property type="nucleotide sequence ID" value="XM_013404174.1"/>
</dbReference>
<dbReference type="PANTHER" id="PTHR45527:SF3">
    <property type="entry name" value="SIDEROPHORE SYNTHETASE (EUROFUNG)"/>
    <property type="match status" value="1"/>
</dbReference>
<organism evidence="6 7">
    <name type="scientific">Exophiala aquamarina CBS 119918</name>
    <dbReference type="NCBI Taxonomy" id="1182545"/>
    <lineage>
        <taxon>Eukaryota</taxon>
        <taxon>Fungi</taxon>
        <taxon>Dikarya</taxon>
        <taxon>Ascomycota</taxon>
        <taxon>Pezizomycotina</taxon>
        <taxon>Eurotiomycetes</taxon>
        <taxon>Chaetothyriomycetidae</taxon>
        <taxon>Chaetothyriales</taxon>
        <taxon>Herpotrichiellaceae</taxon>
        <taxon>Exophiala</taxon>
    </lineage>
</organism>
<evidence type="ECO:0000313" key="7">
    <source>
        <dbReference type="Proteomes" id="UP000027920"/>
    </source>
</evidence>
<dbReference type="InterPro" id="IPR036736">
    <property type="entry name" value="ACP-like_sf"/>
</dbReference>
<dbReference type="HOGENOM" id="CLU_000022_60_2_1"/>
<dbReference type="FunFam" id="3.30.559.30:FF:000003">
    <property type="entry name" value="Nonribosomal peptide synthase SidD"/>
    <property type="match status" value="1"/>
</dbReference>
<dbReference type="FunFam" id="3.40.50.12780:FF:000014">
    <property type="entry name" value="Nonribosomal peptide synthetase 1"/>
    <property type="match status" value="1"/>
</dbReference>
<dbReference type="InterPro" id="IPR023213">
    <property type="entry name" value="CAT-like_dom_sf"/>
</dbReference>
<dbReference type="InterPro" id="IPR006162">
    <property type="entry name" value="Ppantetheine_attach_site"/>
</dbReference>
<evidence type="ECO:0000259" key="5">
    <source>
        <dbReference type="PROSITE" id="PS50075"/>
    </source>
</evidence>
<protein>
    <recommendedName>
        <fullName evidence="5">Carrier domain-containing protein</fullName>
    </recommendedName>
</protein>
<accession>A0A072PCK9</accession>
<dbReference type="FunFam" id="3.30.300.30:FF:000015">
    <property type="entry name" value="Nonribosomal peptide synthase SidD"/>
    <property type="match status" value="1"/>
</dbReference>
<feature type="domain" description="Carrier" evidence="5">
    <location>
        <begin position="1557"/>
        <end position="1633"/>
    </location>
</feature>